<reference evidence="7 8" key="1">
    <citation type="submission" date="2024-03" db="EMBL/GenBank/DDBJ databases">
        <title>Draft genome sequence of Klenkia sp. LSe6-5.</title>
        <authorList>
            <person name="Duangmal K."/>
            <person name="Chantavorakit T."/>
        </authorList>
    </citation>
    <scope>NUCLEOTIDE SEQUENCE [LARGE SCALE GENOMIC DNA]</scope>
    <source>
        <strain evidence="7 8">LSe6-5</strain>
    </source>
</reference>
<dbReference type="PRINTS" id="PR00251">
    <property type="entry name" value="BACTRLOPSIN"/>
</dbReference>
<organism evidence="7 8">
    <name type="scientific">Klenkia sesuvii</name>
    <dbReference type="NCBI Taxonomy" id="3103137"/>
    <lineage>
        <taxon>Bacteria</taxon>
        <taxon>Bacillati</taxon>
        <taxon>Actinomycetota</taxon>
        <taxon>Actinomycetes</taxon>
        <taxon>Geodermatophilales</taxon>
        <taxon>Geodermatophilaceae</taxon>
        <taxon>Klenkia</taxon>
    </lineage>
</organism>
<dbReference type="Proteomes" id="UP001361570">
    <property type="component" value="Unassembled WGS sequence"/>
</dbReference>
<keyword evidence="4 6" id="KW-1133">Transmembrane helix</keyword>
<evidence type="ECO:0000256" key="1">
    <source>
        <dbReference type="ARBA" id="ARBA00004141"/>
    </source>
</evidence>
<evidence type="ECO:0000313" key="8">
    <source>
        <dbReference type="Proteomes" id="UP001361570"/>
    </source>
</evidence>
<evidence type="ECO:0000256" key="2">
    <source>
        <dbReference type="ARBA" id="ARBA00008130"/>
    </source>
</evidence>
<sequence>MTPVPELQDLSLGLYDLVFYALVVAGFALFAYFVYTWKTTSEIAPKYRPAVLAGLLIAGVAMLSYAVLALKWDTGYDLVGDVYRPNAEARFALAPRYIDWTVTVPLLTAEFLAVTTVVGAKARSLRFTTMAAAFLMIITGYFGSQVLSQGRSTTALVVWGIISTLFYAYLYVALIGALRSSMPELTPAAAVSLRNAAIVLLGTFGVYPLVYAIPVFFDTTPAWLAGIQLTYSAADVLAKVGFGVLVHKVAKLRTAADVEAGLTPHPEPVFVSQVQLAAAVLPPTTGAAAAAEAREATATGRAARRA</sequence>
<comment type="similarity">
    <text evidence="2">Belongs to the archaeal/bacterial/fungal opsin family.</text>
</comment>
<dbReference type="Pfam" id="PF01036">
    <property type="entry name" value="Bac_rhodopsin"/>
    <property type="match status" value="1"/>
</dbReference>
<keyword evidence="3 6" id="KW-0812">Transmembrane</keyword>
<dbReference type="RefSeq" id="WP_336405279.1">
    <property type="nucleotide sequence ID" value="NZ_JBAPLU010000017.1"/>
</dbReference>
<dbReference type="EMBL" id="JBAPLU010000017">
    <property type="protein sequence ID" value="MEI4273157.1"/>
    <property type="molecule type" value="Genomic_DNA"/>
</dbReference>
<feature type="transmembrane region" description="Helical" evidence="6">
    <location>
        <begin position="127"/>
        <end position="144"/>
    </location>
</feature>
<keyword evidence="8" id="KW-1185">Reference proteome</keyword>
<gene>
    <name evidence="7" type="ORF">TEK04_15630</name>
</gene>
<evidence type="ECO:0000256" key="5">
    <source>
        <dbReference type="ARBA" id="ARBA00023136"/>
    </source>
</evidence>
<name>A0ABU8DWD5_9ACTN</name>
<feature type="transmembrane region" description="Helical" evidence="6">
    <location>
        <begin position="100"/>
        <end position="120"/>
    </location>
</feature>
<evidence type="ECO:0000313" key="7">
    <source>
        <dbReference type="EMBL" id="MEI4273157.1"/>
    </source>
</evidence>
<dbReference type="SUPFAM" id="SSF81321">
    <property type="entry name" value="Family A G protein-coupled receptor-like"/>
    <property type="match status" value="1"/>
</dbReference>
<dbReference type="Gene3D" id="1.20.1070.10">
    <property type="entry name" value="Rhodopsin 7-helix transmembrane proteins"/>
    <property type="match status" value="1"/>
</dbReference>
<evidence type="ECO:0000256" key="3">
    <source>
        <dbReference type="ARBA" id="ARBA00022692"/>
    </source>
</evidence>
<proteinExistence type="inferred from homology"/>
<feature type="transmembrane region" description="Helical" evidence="6">
    <location>
        <begin position="12"/>
        <end position="35"/>
    </location>
</feature>
<comment type="subcellular location">
    <subcellularLocation>
        <location evidence="1">Membrane</location>
        <topology evidence="1">Multi-pass membrane protein</topology>
    </subcellularLocation>
</comment>
<accession>A0ABU8DWD5</accession>
<comment type="caution">
    <text evidence="7">The sequence shown here is derived from an EMBL/GenBank/DDBJ whole genome shotgun (WGS) entry which is preliminary data.</text>
</comment>
<feature type="transmembrane region" description="Helical" evidence="6">
    <location>
        <begin position="198"/>
        <end position="217"/>
    </location>
</feature>
<evidence type="ECO:0000256" key="4">
    <source>
        <dbReference type="ARBA" id="ARBA00022989"/>
    </source>
</evidence>
<keyword evidence="5 6" id="KW-0472">Membrane</keyword>
<feature type="transmembrane region" description="Helical" evidence="6">
    <location>
        <begin position="47"/>
        <end position="68"/>
    </location>
</feature>
<dbReference type="SMART" id="SM01021">
    <property type="entry name" value="Bac_rhodopsin"/>
    <property type="match status" value="1"/>
</dbReference>
<evidence type="ECO:0000256" key="6">
    <source>
        <dbReference type="SAM" id="Phobius"/>
    </source>
</evidence>
<dbReference type="InterPro" id="IPR001425">
    <property type="entry name" value="Arc/bac/fun_rhodopsins"/>
</dbReference>
<protein>
    <submittedName>
        <fullName evidence="7">Bacteriorhodopsin</fullName>
    </submittedName>
</protein>
<feature type="transmembrane region" description="Helical" evidence="6">
    <location>
        <begin position="223"/>
        <end position="246"/>
    </location>
</feature>
<feature type="transmembrane region" description="Helical" evidence="6">
    <location>
        <begin position="156"/>
        <end position="178"/>
    </location>
</feature>